<feature type="transmembrane region" description="Helical" evidence="7">
    <location>
        <begin position="159"/>
        <end position="176"/>
    </location>
</feature>
<evidence type="ECO:0000313" key="10">
    <source>
        <dbReference type="Proteomes" id="UP001473302"/>
    </source>
</evidence>
<dbReference type="PANTHER" id="PTHR12778:SF9">
    <property type="entry name" value="ACETYL-COENZYME A TRANSPORTER 1"/>
    <property type="match status" value="1"/>
</dbReference>
<comment type="caution">
    <text evidence="9">The sequence shown here is derived from an EMBL/GenBank/DDBJ whole genome shotgun (WGS) entry which is preliminary data.</text>
</comment>
<dbReference type="SUPFAM" id="SSF52025">
    <property type="entry name" value="PA domain"/>
    <property type="match status" value="1"/>
</dbReference>
<dbReference type="Pfam" id="PF13639">
    <property type="entry name" value="zf-RING_2"/>
    <property type="match status" value="1"/>
</dbReference>
<accession>A0ABP9YVC5</accession>
<dbReference type="CDD" id="cd00538">
    <property type="entry name" value="PA"/>
    <property type="match status" value="1"/>
</dbReference>
<feature type="compositionally biased region" description="Pro residues" evidence="6">
    <location>
        <begin position="884"/>
        <end position="893"/>
    </location>
</feature>
<feature type="transmembrane region" description="Helical" evidence="7">
    <location>
        <begin position="326"/>
        <end position="346"/>
    </location>
</feature>
<dbReference type="PROSITE" id="PS50089">
    <property type="entry name" value="ZF_RING_2"/>
    <property type="match status" value="1"/>
</dbReference>
<keyword evidence="5" id="KW-0479">Metal-binding</keyword>
<dbReference type="Proteomes" id="UP001473302">
    <property type="component" value="Unassembled WGS sequence"/>
</dbReference>
<evidence type="ECO:0000256" key="7">
    <source>
        <dbReference type="SAM" id="Phobius"/>
    </source>
</evidence>
<keyword evidence="4 7" id="KW-0472">Membrane</keyword>
<feature type="transmembrane region" description="Helical" evidence="7">
    <location>
        <begin position="92"/>
        <end position="115"/>
    </location>
</feature>
<dbReference type="SUPFAM" id="SSF57850">
    <property type="entry name" value="RING/U-box"/>
    <property type="match status" value="1"/>
</dbReference>
<evidence type="ECO:0000256" key="1">
    <source>
        <dbReference type="ARBA" id="ARBA00004141"/>
    </source>
</evidence>
<dbReference type="Gene3D" id="3.30.40.10">
    <property type="entry name" value="Zinc/RING finger domain, C3HC4 (zinc finger)"/>
    <property type="match status" value="1"/>
</dbReference>
<evidence type="ECO:0000256" key="5">
    <source>
        <dbReference type="PROSITE-ProRule" id="PRU00175"/>
    </source>
</evidence>
<dbReference type="Pfam" id="PF02225">
    <property type="entry name" value="PA"/>
    <property type="match status" value="1"/>
</dbReference>
<feature type="transmembrane region" description="Helical" evidence="7">
    <location>
        <begin position="389"/>
        <end position="411"/>
    </location>
</feature>
<sequence>MPSPAYIFSTLDDEPIVPSLSDYTTPIAKTSSIMDHQNTSTTLRTSVKKPTAEDELEEMQLDSLMSDGKKTREFYTEDEKTQTLNKRDYGNFALLVVLYMLQGIPIGLCFGSIPFLLKAKLSYSQIAIFSLSSWPYSLKLIWSPIVDAVYSSRLGKRKSWIVPIQILTGILFYFLGNNIDSMMSQDDIPIYALTYSFLTTIFFCATQDIAVDGWALTLLSKESLSYASTAQTIGLNCGYFLSFTVFLSFNSSEFSNKYLRTIPQELGVLGLGDYMRFWSFMYILVTAYLVVFKKENQVKDEEAELGISGVYKTIYKICKLPHMRSYIGVLLVSKIGFICHEAVTSLKLLEKGFSREDLALSVLLDFPLQIFFGYYAAKWSNGKRPLKPWLYAFYGRLACSALGMLVVAGFPQDEPVSAFYFGIIMLSTVLSSFMSTVQFVSISAFMTSIADPLIGGTYMTLLNTFSNFGGTWPKFFVLEAVDYFTINTCSVPNETGEYLPCSPDCESCTLVKDGYYIVVKASLFSSTDLYISSNPVILFSNGTINDFTTTFLKQKDFKSGIVPFDNLTQPSNSGLEGILYDRGYSCELNSAFDVSPPQVRSIRKIALVQKGDCDFYQKIYTSEQDGAVGVIIYDSIPFREDELSGSMKVPKGNLTIPMYYVDLNIGQELFNMLKFIATLPVNTTSDNTTAFQPAISIVMHPAVGGFPSAWEFTLIIVVALLAISFLASVGMHWHLWRVRRRQRALFESGLLDVNTTNMGQSIRKVIDPTSLSLFPTRIIGDEPNLTLHRVESNISTRSVKAIENIESLQANTPNTNDSIEDACVICLDEFALGEQIRKLPCGHEYHCECIDPWLTIKSASCPLCKHDCSLDLPKSETEQQPQQQPSPPPPPPSYSFFSLRSSQNNSPVSSFGPTIAADRAEEFSRSWMARSLPRNMRRQIHEAAQAAAEANRESVIELPARMTESPALNQSTTIEVPSTQTLDTQDNTPSPSSQRFGNRLRRTLPRFWRSNSTEAHA</sequence>
<feature type="transmembrane region" description="Helical" evidence="7">
    <location>
        <begin position="358"/>
        <end position="377"/>
    </location>
</feature>
<organism evidence="9 10">
    <name type="scientific">Mucor flavus</name>
    <dbReference type="NCBI Taxonomy" id="439312"/>
    <lineage>
        <taxon>Eukaryota</taxon>
        <taxon>Fungi</taxon>
        <taxon>Fungi incertae sedis</taxon>
        <taxon>Mucoromycota</taxon>
        <taxon>Mucoromycotina</taxon>
        <taxon>Mucoromycetes</taxon>
        <taxon>Mucorales</taxon>
        <taxon>Mucorineae</taxon>
        <taxon>Mucoraceae</taxon>
        <taxon>Mucor</taxon>
    </lineage>
</organism>
<dbReference type="CDD" id="cd16454">
    <property type="entry name" value="RING-H2_PA-TM-RING"/>
    <property type="match status" value="1"/>
</dbReference>
<feature type="transmembrane region" description="Helical" evidence="7">
    <location>
        <begin position="274"/>
        <end position="292"/>
    </location>
</feature>
<evidence type="ECO:0000256" key="3">
    <source>
        <dbReference type="ARBA" id="ARBA00022989"/>
    </source>
</evidence>
<dbReference type="SMART" id="SM00184">
    <property type="entry name" value="RING"/>
    <property type="match status" value="1"/>
</dbReference>
<name>A0ABP9YVC5_9FUNG</name>
<proteinExistence type="predicted"/>
<dbReference type="InterPro" id="IPR024371">
    <property type="entry name" value="AcetylCoA_trans_1-like"/>
</dbReference>
<dbReference type="InterPro" id="IPR004752">
    <property type="entry name" value="AmpG_permease/AT-1"/>
</dbReference>
<dbReference type="InterPro" id="IPR046450">
    <property type="entry name" value="PA_dom_sf"/>
</dbReference>
<feature type="transmembrane region" description="Helical" evidence="7">
    <location>
        <begin position="712"/>
        <end position="736"/>
    </location>
</feature>
<dbReference type="Gene3D" id="3.50.30.30">
    <property type="match status" value="1"/>
</dbReference>
<evidence type="ECO:0000256" key="6">
    <source>
        <dbReference type="SAM" id="MobiDB-lite"/>
    </source>
</evidence>
<gene>
    <name evidence="9" type="ORF">MFLAVUS_004240</name>
</gene>
<keyword evidence="2 7" id="KW-0812">Transmembrane</keyword>
<dbReference type="EMBL" id="BAABUK010000008">
    <property type="protein sequence ID" value="GAA5810813.1"/>
    <property type="molecule type" value="Genomic_DNA"/>
</dbReference>
<feature type="compositionally biased region" description="Polar residues" evidence="6">
    <location>
        <begin position="895"/>
        <end position="912"/>
    </location>
</feature>
<keyword evidence="10" id="KW-1185">Reference proteome</keyword>
<evidence type="ECO:0000256" key="2">
    <source>
        <dbReference type="ARBA" id="ARBA00022692"/>
    </source>
</evidence>
<feature type="compositionally biased region" description="Polar residues" evidence="6">
    <location>
        <begin position="966"/>
        <end position="996"/>
    </location>
</feature>
<evidence type="ECO:0000259" key="8">
    <source>
        <dbReference type="PROSITE" id="PS50089"/>
    </source>
</evidence>
<comment type="subcellular location">
    <subcellularLocation>
        <location evidence="1">Membrane</location>
        <topology evidence="1">Multi-pass membrane protein</topology>
    </subcellularLocation>
</comment>
<dbReference type="InterPro" id="IPR003137">
    <property type="entry name" value="PA_domain"/>
</dbReference>
<dbReference type="InterPro" id="IPR036259">
    <property type="entry name" value="MFS_trans_sf"/>
</dbReference>
<dbReference type="PANTHER" id="PTHR12778">
    <property type="entry name" value="SOLUTE CARRIER FAMILY 33 ACETYL-COA TRANSPORTER -RELATED"/>
    <property type="match status" value="1"/>
</dbReference>
<dbReference type="SUPFAM" id="SSF103473">
    <property type="entry name" value="MFS general substrate transporter"/>
    <property type="match status" value="1"/>
</dbReference>
<dbReference type="InterPro" id="IPR001841">
    <property type="entry name" value="Znf_RING"/>
</dbReference>
<keyword evidence="3 7" id="KW-1133">Transmembrane helix</keyword>
<dbReference type="InterPro" id="IPR013083">
    <property type="entry name" value="Znf_RING/FYVE/PHD"/>
</dbReference>
<feature type="transmembrane region" description="Helical" evidence="7">
    <location>
        <begin position="417"/>
        <end position="440"/>
    </location>
</feature>
<feature type="domain" description="RING-type" evidence="8">
    <location>
        <begin position="823"/>
        <end position="865"/>
    </location>
</feature>
<reference evidence="9 10" key="1">
    <citation type="submission" date="2024-04" db="EMBL/GenBank/DDBJ databases">
        <title>genome sequences of Mucor flavus KT1a and Helicostylum pulchrum KT1b strains isolated from the surface of a dry-aged beef.</title>
        <authorList>
            <person name="Toyotome T."/>
            <person name="Hosono M."/>
            <person name="Torimaru M."/>
            <person name="Fukuda K."/>
            <person name="Mikami N."/>
        </authorList>
    </citation>
    <scope>NUCLEOTIDE SEQUENCE [LARGE SCALE GENOMIC DNA]</scope>
    <source>
        <strain evidence="9 10">KT1a</strain>
    </source>
</reference>
<evidence type="ECO:0000256" key="4">
    <source>
        <dbReference type="ARBA" id="ARBA00023136"/>
    </source>
</evidence>
<dbReference type="Pfam" id="PF13000">
    <property type="entry name" value="Acatn"/>
    <property type="match status" value="2"/>
</dbReference>
<protein>
    <recommendedName>
        <fullName evidence="8">RING-type domain-containing protein</fullName>
    </recommendedName>
</protein>
<keyword evidence="5" id="KW-0863">Zinc-finger</keyword>
<keyword evidence="5" id="KW-0862">Zinc</keyword>
<feature type="region of interest" description="Disordered" evidence="6">
    <location>
        <begin position="966"/>
        <end position="1017"/>
    </location>
</feature>
<feature type="transmembrane region" description="Helical" evidence="7">
    <location>
        <begin position="188"/>
        <end position="205"/>
    </location>
</feature>
<evidence type="ECO:0000313" key="9">
    <source>
        <dbReference type="EMBL" id="GAA5810813.1"/>
    </source>
</evidence>
<feature type="region of interest" description="Disordered" evidence="6">
    <location>
        <begin position="875"/>
        <end position="913"/>
    </location>
</feature>